<keyword evidence="3" id="KW-1185">Reference proteome</keyword>
<accession>A0AAN8J5V2</accession>
<dbReference type="Proteomes" id="UP001347796">
    <property type="component" value="Unassembled WGS sequence"/>
</dbReference>
<dbReference type="AlphaFoldDB" id="A0AAN8J5V2"/>
<dbReference type="InterPro" id="IPR010998">
    <property type="entry name" value="Integrase_recombinase_N"/>
</dbReference>
<evidence type="ECO:0008006" key="4">
    <source>
        <dbReference type="Google" id="ProtNLM"/>
    </source>
</evidence>
<dbReference type="SUPFAM" id="SSF47823">
    <property type="entry name" value="lambda integrase-like, N-terminal domain"/>
    <property type="match status" value="1"/>
</dbReference>
<keyword evidence="1" id="KW-0238">DNA-binding</keyword>
<protein>
    <recommendedName>
        <fullName evidence="4">Core-binding (CB) domain-containing protein</fullName>
    </recommendedName>
</protein>
<gene>
    <name evidence="2" type="ORF">SNE40_020791</name>
</gene>
<dbReference type="Gene3D" id="1.10.150.130">
    <property type="match status" value="1"/>
</dbReference>
<evidence type="ECO:0000313" key="2">
    <source>
        <dbReference type="EMBL" id="KAK6169808.1"/>
    </source>
</evidence>
<dbReference type="PANTHER" id="PTHR35617:SF3">
    <property type="entry name" value="CORE-BINDING (CB) DOMAIN-CONTAINING PROTEIN"/>
    <property type="match status" value="1"/>
</dbReference>
<dbReference type="GO" id="GO:0003677">
    <property type="term" value="F:DNA binding"/>
    <property type="evidence" value="ECO:0007669"/>
    <property type="project" value="UniProtKB-KW"/>
</dbReference>
<dbReference type="PANTHER" id="PTHR35617">
    <property type="entry name" value="PHAGE_INTEGRASE DOMAIN-CONTAINING PROTEIN"/>
    <property type="match status" value="1"/>
</dbReference>
<organism evidence="2 3">
    <name type="scientific">Patella caerulea</name>
    <name type="common">Rayed Mediterranean limpet</name>
    <dbReference type="NCBI Taxonomy" id="87958"/>
    <lineage>
        <taxon>Eukaryota</taxon>
        <taxon>Metazoa</taxon>
        <taxon>Spiralia</taxon>
        <taxon>Lophotrochozoa</taxon>
        <taxon>Mollusca</taxon>
        <taxon>Gastropoda</taxon>
        <taxon>Patellogastropoda</taxon>
        <taxon>Patelloidea</taxon>
        <taxon>Patellidae</taxon>
        <taxon>Patella</taxon>
    </lineage>
</organism>
<name>A0AAN8J5V2_PATCE</name>
<evidence type="ECO:0000256" key="1">
    <source>
        <dbReference type="ARBA" id="ARBA00023125"/>
    </source>
</evidence>
<reference evidence="2 3" key="1">
    <citation type="submission" date="2024-01" db="EMBL/GenBank/DDBJ databases">
        <title>The genome of the rayed Mediterranean limpet Patella caerulea (Linnaeus, 1758).</title>
        <authorList>
            <person name="Anh-Thu Weber A."/>
            <person name="Halstead-Nussloch G."/>
        </authorList>
    </citation>
    <scope>NUCLEOTIDE SEQUENCE [LARGE SCALE GENOMIC DNA]</scope>
    <source>
        <strain evidence="2">AATW-2023a</strain>
        <tissue evidence="2">Whole specimen</tissue>
    </source>
</reference>
<dbReference type="EMBL" id="JAZGQO010000015">
    <property type="protein sequence ID" value="KAK6169808.1"/>
    <property type="molecule type" value="Genomic_DNA"/>
</dbReference>
<sequence>MVTTSHRPIRNSVESQAPNVCLSLSGFSSMGSQRDNFELERSVRLCVSPVCSNSKGIGKGEVGKVQDPTSSTLVAEPSLDSSVVGSSLRFSKSSTDWTDNAQAASHERFSQQSHDLQPSRLALVRDRLRDESFSGTSAKRIAGDKRRSTSRVYDAKWHIFTQWCQQENIVPTKISIQRLADFFNFLFDVKSLRPSTISGYRSSISNTLKHFGRNDISTHVALTDLFQFYNRERPVVRSLTPQWSLALVLDSLTKAPYEPLRSASLKFVTLKTVLLLALASARRVSEIHAFSIDPQCFRLTADHLILLTEPGFLAKNQLPHKAPHPIKIKSLSNFDQDSAVLCPVRTVKFYLDATKVRHTACNRLFLSLKGAGVAHRNPQFHDGLLKWLNCFNGI</sequence>
<evidence type="ECO:0000313" key="3">
    <source>
        <dbReference type="Proteomes" id="UP001347796"/>
    </source>
</evidence>
<comment type="caution">
    <text evidence="2">The sequence shown here is derived from an EMBL/GenBank/DDBJ whole genome shotgun (WGS) entry which is preliminary data.</text>
</comment>
<proteinExistence type="predicted"/>